<comment type="similarity">
    <text evidence="2">Belongs to the oxygen-dependent FAD-linked oxidoreductase family.</text>
</comment>
<dbReference type="Gene3D" id="3.30.465.10">
    <property type="match status" value="2"/>
</dbReference>
<sequence>MAVSTTVLSSLLLLVCFCCDAFLPSLASSEENFLGCLSEKIPGELLYTQSSSGFMSVLTASVQNARFATNATVRPACIVTASDVAHVQDAVRCGRRHGVRLRVRSGGHDYEGLSYRSVRAEVFAVLDLARLRAVRVRPGEASAWVDSGATLGELYYAVGMASPTLAFPGGACPTVGVGGVLSGGGIGLMMRKVGNGADNVLDARVVNADRGLPPMGEDLFWAIRGGGGESFGVVVSWKLKLSVVPRTVTVAKTDRAFDESTAAVLAKWETFALRPFIPDLTIRAVAQGNRTVFQTLFLGSCSRLPLVSSNPREAFVNYRDLDIGQNAVGDDGVTTYESGRVWGEKYFMGNFHRLATVKGKVDPGDYFRNEQSIPPFLPV</sequence>
<evidence type="ECO:0000256" key="3">
    <source>
        <dbReference type="ARBA" id="ARBA00022630"/>
    </source>
</evidence>
<dbReference type="InterPro" id="IPR016169">
    <property type="entry name" value="FAD-bd_PCMH_sub2"/>
</dbReference>
<evidence type="ECO:0000256" key="1">
    <source>
        <dbReference type="ARBA" id="ARBA00001974"/>
    </source>
</evidence>
<accession>M8B1A0</accession>
<dbReference type="Gene3D" id="3.40.462.20">
    <property type="match status" value="1"/>
</dbReference>
<dbReference type="PANTHER" id="PTHR32448">
    <property type="entry name" value="OS08G0158400 PROTEIN"/>
    <property type="match status" value="1"/>
</dbReference>
<evidence type="ECO:0000256" key="2">
    <source>
        <dbReference type="ARBA" id="ARBA00005466"/>
    </source>
</evidence>
<dbReference type="InterPro" id="IPR016167">
    <property type="entry name" value="FAD-bd_PCMH_sub1"/>
</dbReference>
<evidence type="ECO:0000256" key="5">
    <source>
        <dbReference type="ARBA" id="ARBA00022827"/>
    </source>
</evidence>
<dbReference type="InterPro" id="IPR006094">
    <property type="entry name" value="Oxid_FAD_bind_N"/>
</dbReference>
<dbReference type="SUPFAM" id="SSF56176">
    <property type="entry name" value="FAD-binding/transporter-associated domain-like"/>
    <property type="match status" value="1"/>
</dbReference>
<keyword evidence="3" id="KW-0285">Flavoprotein</keyword>
<evidence type="ECO:0000256" key="6">
    <source>
        <dbReference type="ARBA" id="ARBA00023180"/>
    </source>
</evidence>
<reference evidence="7" key="1">
    <citation type="submission" date="2015-06" db="UniProtKB">
        <authorList>
            <consortium name="EnsemblPlants"/>
        </authorList>
    </citation>
    <scope>IDENTIFICATION</scope>
</reference>
<evidence type="ECO:0000313" key="7">
    <source>
        <dbReference type="EnsemblPlants" id="EMT10552"/>
    </source>
</evidence>
<dbReference type="InterPro" id="IPR036318">
    <property type="entry name" value="FAD-bd_PCMH-like_sf"/>
</dbReference>
<keyword evidence="6" id="KW-0325">Glycoprotein</keyword>
<dbReference type="GO" id="GO:0016491">
    <property type="term" value="F:oxidoreductase activity"/>
    <property type="evidence" value="ECO:0007669"/>
    <property type="project" value="InterPro"/>
</dbReference>
<keyword evidence="5" id="KW-0274">FAD</keyword>
<protein>
    <submittedName>
        <fullName evidence="7">Reticuline oxidase-like protein</fullName>
    </submittedName>
</protein>
<dbReference type="EnsemblPlants" id="EMT10552">
    <property type="protein sequence ID" value="EMT10552"/>
    <property type="gene ID" value="F775_21945"/>
</dbReference>
<comment type="cofactor">
    <cofactor evidence="1">
        <name>FAD</name>
        <dbReference type="ChEBI" id="CHEBI:57692"/>
    </cofactor>
</comment>
<dbReference type="Pfam" id="PF08031">
    <property type="entry name" value="BBE"/>
    <property type="match status" value="1"/>
</dbReference>
<keyword evidence="4" id="KW-0732">Signal</keyword>
<evidence type="ECO:0000256" key="4">
    <source>
        <dbReference type="ARBA" id="ARBA00022729"/>
    </source>
</evidence>
<name>M8B1A0_AEGTA</name>
<organism evidence="7">
    <name type="scientific">Aegilops tauschii</name>
    <name type="common">Tausch's goatgrass</name>
    <name type="synonym">Aegilops squarrosa</name>
    <dbReference type="NCBI Taxonomy" id="37682"/>
    <lineage>
        <taxon>Eukaryota</taxon>
        <taxon>Viridiplantae</taxon>
        <taxon>Streptophyta</taxon>
        <taxon>Embryophyta</taxon>
        <taxon>Tracheophyta</taxon>
        <taxon>Spermatophyta</taxon>
        <taxon>Magnoliopsida</taxon>
        <taxon>Liliopsida</taxon>
        <taxon>Poales</taxon>
        <taxon>Poaceae</taxon>
        <taxon>BOP clade</taxon>
        <taxon>Pooideae</taxon>
        <taxon>Triticodae</taxon>
        <taxon>Triticeae</taxon>
        <taxon>Triticinae</taxon>
        <taxon>Aegilops</taxon>
    </lineage>
</organism>
<dbReference type="InterPro" id="IPR012951">
    <property type="entry name" value="BBE"/>
</dbReference>
<dbReference type="Gene3D" id="3.30.43.10">
    <property type="entry name" value="Uridine Diphospho-n-acetylenolpyruvylglucosamine Reductase, domain 2"/>
    <property type="match status" value="1"/>
</dbReference>
<dbReference type="InterPro" id="IPR016166">
    <property type="entry name" value="FAD-bd_PCMH"/>
</dbReference>
<dbReference type="PROSITE" id="PS51387">
    <property type="entry name" value="FAD_PCMH"/>
    <property type="match status" value="1"/>
</dbReference>
<dbReference type="AlphaFoldDB" id="M8B1A0"/>
<dbReference type="Pfam" id="PF01565">
    <property type="entry name" value="FAD_binding_4"/>
    <property type="match status" value="1"/>
</dbReference>
<proteinExistence type="inferred from homology"/>
<dbReference type="GO" id="GO:0071949">
    <property type="term" value="F:FAD binding"/>
    <property type="evidence" value="ECO:0007669"/>
    <property type="project" value="InterPro"/>
</dbReference>